<dbReference type="RefSeq" id="WP_282698857.1">
    <property type="nucleotide sequence ID" value="NZ_JABXJJ020000023.1"/>
</dbReference>
<name>A0AA90H6M9_9ACTN</name>
<evidence type="ECO:0000256" key="1">
    <source>
        <dbReference type="SAM" id="MobiDB-lite"/>
    </source>
</evidence>
<reference evidence="3" key="1">
    <citation type="submission" date="2023-05" db="EMBL/GenBank/DDBJ databases">
        <title>Streptantibioticus silvisoli sp. nov., acidotolerant actinomycetes 1 from pine litter.</title>
        <authorList>
            <person name="Swiecimska M."/>
            <person name="Golinska P."/>
            <person name="Sangal V."/>
            <person name="Wachnowicz B."/>
            <person name="Goodfellow M."/>
        </authorList>
    </citation>
    <scope>NUCLEOTIDE SEQUENCE</scope>
    <source>
        <strain evidence="3">SL13</strain>
    </source>
</reference>
<sequence>MSHRRVFATVLLGTAAAFLATACGPSDSGSSASSTSGVKASAAATATAATAATANAANAANAAGAAVPSSPASASDSPARSGSASTPKPAVPAAAPAATTPTAKAASPIRTQMLPDGSKAEIYKLGDEHYRADVVHDGQLFVTLETKQHDAGIDANDMFIVLTMSGDIHAWMGGGHQGPGTFKLAGGWTAKVTKIGELRYRAQILGNQGEVDATLETDQHDVGLDANAVYIVLSDGGLISAHE</sequence>
<dbReference type="AlphaFoldDB" id="A0AA90H6M9"/>
<evidence type="ECO:0000256" key="2">
    <source>
        <dbReference type="SAM" id="SignalP"/>
    </source>
</evidence>
<feature type="chain" id="PRO_5041713502" description="Lipoprotein" evidence="2">
    <location>
        <begin position="23"/>
        <end position="243"/>
    </location>
</feature>
<feature type="region of interest" description="Disordered" evidence="1">
    <location>
        <begin position="66"/>
        <end position="111"/>
    </location>
</feature>
<accession>A0AA90H6M9</accession>
<feature type="compositionally biased region" description="Low complexity" evidence="1">
    <location>
        <begin position="66"/>
        <end position="108"/>
    </location>
</feature>
<proteinExistence type="predicted"/>
<keyword evidence="2" id="KW-0732">Signal</keyword>
<evidence type="ECO:0008006" key="4">
    <source>
        <dbReference type="Google" id="ProtNLM"/>
    </source>
</evidence>
<dbReference type="PROSITE" id="PS51257">
    <property type="entry name" value="PROKAR_LIPOPROTEIN"/>
    <property type="match status" value="1"/>
</dbReference>
<gene>
    <name evidence="3" type="ORF">POF50_019765</name>
</gene>
<protein>
    <recommendedName>
        <fullName evidence="4">Lipoprotein</fullName>
    </recommendedName>
</protein>
<organism evidence="3">
    <name type="scientific">Streptantibioticus silvisoli</name>
    <dbReference type="NCBI Taxonomy" id="2705255"/>
    <lineage>
        <taxon>Bacteria</taxon>
        <taxon>Bacillati</taxon>
        <taxon>Actinomycetota</taxon>
        <taxon>Actinomycetes</taxon>
        <taxon>Kitasatosporales</taxon>
        <taxon>Streptomycetaceae</taxon>
        <taxon>Streptantibioticus</taxon>
    </lineage>
</organism>
<comment type="caution">
    <text evidence="3">The sequence shown here is derived from an EMBL/GenBank/DDBJ whole genome shotgun (WGS) entry which is preliminary data.</text>
</comment>
<dbReference type="EMBL" id="JABXJJ020000023">
    <property type="protein sequence ID" value="MDI5971539.1"/>
    <property type="molecule type" value="Genomic_DNA"/>
</dbReference>
<feature type="signal peptide" evidence="2">
    <location>
        <begin position="1"/>
        <end position="22"/>
    </location>
</feature>
<evidence type="ECO:0000313" key="3">
    <source>
        <dbReference type="EMBL" id="MDI5971539.1"/>
    </source>
</evidence>